<dbReference type="CTD" id="51090"/>
<dbReference type="GO" id="GO:0019911">
    <property type="term" value="F:structural constituent of myelin sheath"/>
    <property type="evidence" value="ECO:0007669"/>
    <property type="project" value="TreeGrafter"/>
</dbReference>
<protein>
    <recommendedName>
        <fullName evidence="9">Plasmolipin</fullName>
    </recommendedName>
    <alternativeName>
        <fullName evidence="10">Plasma membrane proteolipid</fullName>
    </alternativeName>
</protein>
<evidence type="ECO:0000256" key="1">
    <source>
        <dbReference type="ARBA" id="ARBA00004424"/>
    </source>
</evidence>
<dbReference type="Pfam" id="PF01284">
    <property type="entry name" value="MARVEL"/>
    <property type="match status" value="1"/>
</dbReference>
<accession>A0A6P8QR59</accession>
<keyword evidence="5 12" id="KW-1133">Transmembrane helix</keyword>
<evidence type="ECO:0000256" key="4">
    <source>
        <dbReference type="ARBA" id="ARBA00022692"/>
    </source>
</evidence>
<dbReference type="PROSITE" id="PS51225">
    <property type="entry name" value="MARVEL"/>
    <property type="match status" value="1"/>
</dbReference>
<dbReference type="Proteomes" id="UP000515159">
    <property type="component" value="Chromosome 4"/>
</dbReference>
<evidence type="ECO:0000256" key="2">
    <source>
        <dbReference type="ARBA" id="ARBA00011815"/>
    </source>
</evidence>
<evidence type="ECO:0000256" key="6">
    <source>
        <dbReference type="ARBA" id="ARBA00023136"/>
    </source>
</evidence>
<reference evidence="15 16" key="1">
    <citation type="submission" date="2025-04" db="UniProtKB">
        <authorList>
            <consortium name="RefSeq"/>
        </authorList>
    </citation>
    <scope>IDENTIFICATION</scope>
</reference>
<sequence>MAEFPSKVSTHTSTREASGFFTLGTPTCDVAFLKSVMGILMMVEIVLGLLVWALIADSHYHPYAAYHWVMFVAIFCWLMTIILLVIYLLQLHVKLHMLPWSIVLMMFNLCATILYIIAFITCAASVSPTSEKSSQEYNKRAAASFFACLVMIAYGANTFLTFVEWRGHGTNAATSQANGV</sequence>
<evidence type="ECO:0000313" key="16">
    <source>
        <dbReference type="RefSeq" id="XP_033799655.1"/>
    </source>
</evidence>
<gene>
    <name evidence="15 16" type="primary">PLLP</name>
</gene>
<feature type="transmembrane region" description="Helical" evidence="12">
    <location>
        <begin position="36"/>
        <end position="56"/>
    </location>
</feature>
<dbReference type="RefSeq" id="XP_033799654.1">
    <property type="nucleotide sequence ID" value="XM_033943763.1"/>
</dbReference>
<name>A0A6P8QR59_GEOSA</name>
<evidence type="ECO:0000313" key="14">
    <source>
        <dbReference type="Proteomes" id="UP000515159"/>
    </source>
</evidence>
<keyword evidence="4 11" id="KW-0812">Transmembrane</keyword>
<dbReference type="GO" id="GO:0043209">
    <property type="term" value="C:myelin sheath"/>
    <property type="evidence" value="ECO:0007669"/>
    <property type="project" value="UniProtKB-SubCell"/>
</dbReference>
<dbReference type="AlphaFoldDB" id="A0A6P8QR59"/>
<comment type="similarity">
    <text evidence="7">Belongs to the MAL family.</text>
</comment>
<evidence type="ECO:0000256" key="11">
    <source>
        <dbReference type="PROSITE-ProRule" id="PRU00581"/>
    </source>
</evidence>
<organism evidence="14 15">
    <name type="scientific">Geotrypetes seraphini</name>
    <name type="common">Gaboon caecilian</name>
    <name type="synonym">Caecilia seraphini</name>
    <dbReference type="NCBI Taxonomy" id="260995"/>
    <lineage>
        <taxon>Eukaryota</taxon>
        <taxon>Metazoa</taxon>
        <taxon>Chordata</taxon>
        <taxon>Craniata</taxon>
        <taxon>Vertebrata</taxon>
        <taxon>Euteleostomi</taxon>
        <taxon>Amphibia</taxon>
        <taxon>Gymnophiona</taxon>
        <taxon>Geotrypetes</taxon>
    </lineage>
</organism>
<dbReference type="RefSeq" id="XP_033799655.1">
    <property type="nucleotide sequence ID" value="XM_033943764.1"/>
</dbReference>
<dbReference type="GeneID" id="117360099"/>
<dbReference type="InterPro" id="IPR013295">
    <property type="entry name" value="MAL"/>
</dbReference>
<feature type="transmembrane region" description="Helical" evidence="12">
    <location>
        <begin position="100"/>
        <end position="120"/>
    </location>
</feature>
<dbReference type="GO" id="GO:0016324">
    <property type="term" value="C:apical plasma membrane"/>
    <property type="evidence" value="ECO:0007669"/>
    <property type="project" value="UniProtKB-SubCell"/>
</dbReference>
<evidence type="ECO:0000313" key="15">
    <source>
        <dbReference type="RefSeq" id="XP_033799654.1"/>
    </source>
</evidence>
<comment type="subcellular location">
    <subcellularLocation>
        <location evidence="1">Apical cell membrane</location>
        <topology evidence="1">Multi-pass membrane protein</topology>
    </subcellularLocation>
    <subcellularLocation>
        <location evidence="8">Myelin membrane</location>
        <topology evidence="8">Multi-pass membrane protein</topology>
    </subcellularLocation>
</comment>
<keyword evidence="6 11" id="KW-0472">Membrane</keyword>
<dbReference type="InterPro" id="IPR050578">
    <property type="entry name" value="MARVEL-CKLF_proteins"/>
</dbReference>
<dbReference type="GO" id="GO:0042552">
    <property type="term" value="P:myelination"/>
    <property type="evidence" value="ECO:0007669"/>
    <property type="project" value="TreeGrafter"/>
</dbReference>
<dbReference type="InterPro" id="IPR008253">
    <property type="entry name" value="Marvel"/>
</dbReference>
<evidence type="ECO:0000256" key="9">
    <source>
        <dbReference type="ARBA" id="ARBA00050024"/>
    </source>
</evidence>
<evidence type="ECO:0000259" key="13">
    <source>
        <dbReference type="PROSITE" id="PS51225"/>
    </source>
</evidence>
<dbReference type="PRINTS" id="PR01884">
    <property type="entry name" value="MALPROTEIN"/>
</dbReference>
<dbReference type="OrthoDB" id="6258237at2759"/>
<feature type="transmembrane region" description="Helical" evidence="12">
    <location>
        <begin position="68"/>
        <end position="88"/>
    </location>
</feature>
<dbReference type="KEGG" id="gsh:117360099"/>
<evidence type="ECO:0000256" key="5">
    <source>
        <dbReference type="ARBA" id="ARBA00022989"/>
    </source>
</evidence>
<evidence type="ECO:0000256" key="10">
    <source>
        <dbReference type="ARBA" id="ARBA00050050"/>
    </source>
</evidence>
<keyword evidence="14" id="KW-1185">Reference proteome</keyword>
<feature type="domain" description="MARVEL" evidence="13">
    <location>
        <begin position="32"/>
        <end position="166"/>
    </location>
</feature>
<keyword evidence="3" id="KW-1003">Cell membrane</keyword>
<proteinExistence type="inferred from homology"/>
<comment type="subunit">
    <text evidence="2">Forms oligomers.</text>
</comment>
<evidence type="ECO:0000256" key="8">
    <source>
        <dbReference type="ARBA" id="ARBA00049979"/>
    </source>
</evidence>
<dbReference type="PANTHER" id="PTHR22776">
    <property type="entry name" value="MARVEL-CONTAINING POTENTIAL LIPID RAFT-ASSOCIATED PROTEIN"/>
    <property type="match status" value="1"/>
</dbReference>
<evidence type="ECO:0000256" key="12">
    <source>
        <dbReference type="SAM" id="Phobius"/>
    </source>
</evidence>
<dbReference type="PANTHER" id="PTHR22776:SF9">
    <property type="entry name" value="PLASMOLIPIN"/>
    <property type="match status" value="1"/>
</dbReference>
<evidence type="ECO:0000256" key="3">
    <source>
        <dbReference type="ARBA" id="ARBA00022475"/>
    </source>
</evidence>
<evidence type="ECO:0000256" key="7">
    <source>
        <dbReference type="ARBA" id="ARBA00034721"/>
    </source>
</evidence>
<feature type="transmembrane region" description="Helical" evidence="12">
    <location>
        <begin position="141"/>
        <end position="163"/>
    </location>
</feature>